<evidence type="ECO:0000313" key="3">
    <source>
        <dbReference type="Proteomes" id="UP001213681"/>
    </source>
</evidence>
<organism evidence="2 3">
    <name type="scientific">Penicillium daleae</name>
    <dbReference type="NCBI Taxonomy" id="63821"/>
    <lineage>
        <taxon>Eukaryota</taxon>
        <taxon>Fungi</taxon>
        <taxon>Dikarya</taxon>
        <taxon>Ascomycota</taxon>
        <taxon>Pezizomycotina</taxon>
        <taxon>Eurotiomycetes</taxon>
        <taxon>Eurotiomycetidae</taxon>
        <taxon>Eurotiales</taxon>
        <taxon>Aspergillaceae</taxon>
        <taxon>Penicillium</taxon>
    </lineage>
</organism>
<proteinExistence type="predicted"/>
<name>A0AAD6G4Q3_9EURO</name>
<gene>
    <name evidence="2" type="ORF">N7458_001206</name>
</gene>
<dbReference type="RefSeq" id="XP_056768696.1">
    <property type="nucleotide sequence ID" value="XM_056904589.1"/>
</dbReference>
<dbReference type="InterPro" id="IPR036047">
    <property type="entry name" value="F-box-like_dom_sf"/>
</dbReference>
<dbReference type="Proteomes" id="UP001213681">
    <property type="component" value="Unassembled WGS sequence"/>
</dbReference>
<evidence type="ECO:0000313" key="2">
    <source>
        <dbReference type="EMBL" id="KAJ5459654.1"/>
    </source>
</evidence>
<accession>A0AAD6G4Q3</accession>
<keyword evidence="3" id="KW-1185">Reference proteome</keyword>
<sequence length="406" mass="46218">MSDPAEYAKAIISSKEWAWATNPFNWHDQDELRRFVALDGLDESSRLSSTTLLTPISFEAGTQPSGPGTLSTLPLEIMFKVMDYLDISSVEALGQTCKMARSMIKKHPTYKILIKLVPTLRSAVEKCGLQESACLEDLAEELHYPYCRACGHQGTELFLPLGERVCFNCSTLSPAYWCMAVPDATAAFCLSEAQVREFPILKLKERFWAANNFLKTVNIDRQDLVPAKAAFLTAMKIWGNRKTMCRYAAPNDPDDAFDAHPDDAFLGAAYRFLRNMQVKAPNDPSQLDGPQPRLPEFYANMITVPFPYLPKGKTEIERRFMCRGCYWLAQQPRVEAAMLKYSDINPDFSAQRVKQMISGRRNTSYSWEELMMHIRGCAGAGFLMYQHVIERDYEYGLGNRLFWRPQ</sequence>
<dbReference type="GeneID" id="81594832"/>
<dbReference type="PROSITE" id="PS50181">
    <property type="entry name" value="FBOX"/>
    <property type="match status" value="1"/>
</dbReference>
<dbReference type="AlphaFoldDB" id="A0AAD6G4Q3"/>
<dbReference type="EMBL" id="JAPVEA010000002">
    <property type="protein sequence ID" value="KAJ5459654.1"/>
    <property type="molecule type" value="Genomic_DNA"/>
</dbReference>
<dbReference type="SUPFAM" id="SSF81383">
    <property type="entry name" value="F-box domain"/>
    <property type="match status" value="1"/>
</dbReference>
<evidence type="ECO:0000259" key="1">
    <source>
        <dbReference type="PROSITE" id="PS50181"/>
    </source>
</evidence>
<feature type="domain" description="F-box" evidence="1">
    <location>
        <begin position="67"/>
        <end position="113"/>
    </location>
</feature>
<reference evidence="2" key="2">
    <citation type="journal article" date="2023" name="IMA Fungus">
        <title>Comparative genomic study of the Penicillium genus elucidates a diverse pangenome and 15 lateral gene transfer events.</title>
        <authorList>
            <person name="Petersen C."/>
            <person name="Sorensen T."/>
            <person name="Nielsen M.R."/>
            <person name="Sondergaard T.E."/>
            <person name="Sorensen J.L."/>
            <person name="Fitzpatrick D.A."/>
            <person name="Frisvad J.C."/>
            <person name="Nielsen K.L."/>
        </authorList>
    </citation>
    <scope>NUCLEOTIDE SEQUENCE</scope>
    <source>
        <strain evidence="2">IBT 16125</strain>
    </source>
</reference>
<dbReference type="InterPro" id="IPR001810">
    <property type="entry name" value="F-box_dom"/>
</dbReference>
<protein>
    <recommendedName>
        <fullName evidence="1">F-box domain-containing protein</fullName>
    </recommendedName>
</protein>
<reference evidence="2" key="1">
    <citation type="submission" date="2022-12" db="EMBL/GenBank/DDBJ databases">
        <authorList>
            <person name="Petersen C."/>
        </authorList>
    </citation>
    <scope>NUCLEOTIDE SEQUENCE</scope>
    <source>
        <strain evidence="2">IBT 16125</strain>
    </source>
</reference>
<comment type="caution">
    <text evidence="2">The sequence shown here is derived from an EMBL/GenBank/DDBJ whole genome shotgun (WGS) entry which is preliminary data.</text>
</comment>
<dbReference type="Pfam" id="PF00646">
    <property type="entry name" value="F-box"/>
    <property type="match status" value="1"/>
</dbReference>